<dbReference type="Pfam" id="PF00485">
    <property type="entry name" value="PRK"/>
    <property type="match status" value="1"/>
</dbReference>
<feature type="domain" description="GATA-type" evidence="17">
    <location>
        <begin position="467"/>
        <end position="516"/>
    </location>
</feature>
<evidence type="ECO:0000256" key="9">
    <source>
        <dbReference type="ARBA" id="ARBA00022833"/>
    </source>
</evidence>
<dbReference type="AlphaFoldDB" id="A0A6H0XY28"/>
<dbReference type="EC" id="2.7.1.48" evidence="14"/>
<keyword evidence="15" id="KW-0175">Coiled coil</keyword>
<dbReference type="InterPro" id="IPR006083">
    <property type="entry name" value="PRK/URK"/>
</dbReference>
<dbReference type="PROSITE" id="PS00344">
    <property type="entry name" value="GATA_ZN_FINGER_1"/>
    <property type="match status" value="1"/>
</dbReference>
<dbReference type="PRINTS" id="PR00988">
    <property type="entry name" value="URIDINKINASE"/>
</dbReference>
<dbReference type="PRINTS" id="PR00619">
    <property type="entry name" value="GATAZNFINGER"/>
</dbReference>
<dbReference type="GO" id="GO:0000978">
    <property type="term" value="F:RNA polymerase II cis-regulatory region sequence-specific DNA binding"/>
    <property type="evidence" value="ECO:0007669"/>
    <property type="project" value="TreeGrafter"/>
</dbReference>
<accession>A0A6H0XY28</accession>
<evidence type="ECO:0000256" key="7">
    <source>
        <dbReference type="ARBA" id="ARBA00022771"/>
    </source>
</evidence>
<dbReference type="InterPro" id="IPR027417">
    <property type="entry name" value="P-loop_NTPase"/>
</dbReference>
<dbReference type="InterPro" id="IPR003593">
    <property type="entry name" value="AAA+_ATPase"/>
</dbReference>
<dbReference type="GO" id="GO:0000981">
    <property type="term" value="F:DNA-binding transcription factor activity, RNA polymerase II-specific"/>
    <property type="evidence" value="ECO:0007669"/>
    <property type="project" value="TreeGrafter"/>
</dbReference>
<dbReference type="Gene3D" id="3.30.50.10">
    <property type="entry name" value="Erythroid Transcription Factor GATA-1, subunit A"/>
    <property type="match status" value="2"/>
</dbReference>
<dbReference type="SUPFAM" id="SSF53271">
    <property type="entry name" value="PRTase-like"/>
    <property type="match status" value="1"/>
</dbReference>
<keyword evidence="19" id="KW-1185">Reference proteome</keyword>
<gene>
    <name evidence="18" type="ORF">AMS68_005082</name>
</gene>
<evidence type="ECO:0000256" key="16">
    <source>
        <dbReference type="SAM" id="MobiDB-lite"/>
    </source>
</evidence>
<keyword evidence="8 14" id="KW-0418">Kinase</keyword>
<dbReference type="GO" id="GO:0000122">
    <property type="term" value="P:negative regulation of transcription by RNA polymerase II"/>
    <property type="evidence" value="ECO:0007669"/>
    <property type="project" value="TreeGrafter"/>
</dbReference>
<name>A0A6H0XY28_9PEZI</name>
<dbReference type="InterPro" id="IPR000836">
    <property type="entry name" value="PRTase_dom"/>
</dbReference>
<dbReference type="PANTHER" id="PTHR10071:SF335">
    <property type="entry name" value="IRON-SENSING TRANSCRIPTIONAL REPRESSOR-RELATED"/>
    <property type="match status" value="1"/>
</dbReference>
<keyword evidence="12" id="KW-0539">Nucleus</keyword>
<keyword evidence="10" id="KW-0805">Transcription regulation</keyword>
<organism evidence="18 19">
    <name type="scientific">Peltaster fructicola</name>
    <dbReference type="NCBI Taxonomy" id="286661"/>
    <lineage>
        <taxon>Eukaryota</taxon>
        <taxon>Fungi</taxon>
        <taxon>Dikarya</taxon>
        <taxon>Ascomycota</taxon>
        <taxon>Pezizomycotina</taxon>
        <taxon>Dothideomycetes</taxon>
        <taxon>Dothideomycetes incertae sedis</taxon>
        <taxon>Peltaster</taxon>
    </lineage>
</organism>
<keyword evidence="6 14" id="KW-0547">Nucleotide-binding</keyword>
<keyword evidence="5" id="KW-0479">Metal-binding</keyword>
<evidence type="ECO:0000256" key="1">
    <source>
        <dbReference type="ARBA" id="ARBA00004123"/>
    </source>
</evidence>
<evidence type="ECO:0000313" key="19">
    <source>
        <dbReference type="Proteomes" id="UP000503462"/>
    </source>
</evidence>
<dbReference type="GO" id="GO:0004849">
    <property type="term" value="F:uridine kinase activity"/>
    <property type="evidence" value="ECO:0007669"/>
    <property type="project" value="UniProtKB-EC"/>
</dbReference>
<evidence type="ECO:0000256" key="5">
    <source>
        <dbReference type="ARBA" id="ARBA00022723"/>
    </source>
</evidence>
<dbReference type="SMART" id="SM00401">
    <property type="entry name" value="ZnF_GATA"/>
    <property type="match status" value="2"/>
</dbReference>
<comment type="subcellular location">
    <subcellularLocation>
        <location evidence="1">Nucleus</location>
    </subcellularLocation>
</comment>
<protein>
    <recommendedName>
        <fullName evidence="14">Uridine kinase</fullName>
        <ecNumber evidence="14">2.7.1.48</ecNumber>
    </recommendedName>
</protein>
<dbReference type="GO" id="GO:0044211">
    <property type="term" value="P:CTP salvage"/>
    <property type="evidence" value="ECO:0007669"/>
    <property type="project" value="UniProtKB-UniPathway"/>
</dbReference>
<dbReference type="NCBIfam" id="NF004018">
    <property type="entry name" value="PRK05480.1"/>
    <property type="match status" value="1"/>
</dbReference>
<dbReference type="GO" id="GO:0008270">
    <property type="term" value="F:zinc ion binding"/>
    <property type="evidence" value="ECO:0007669"/>
    <property type="project" value="UniProtKB-KW"/>
</dbReference>
<proteinExistence type="inferred from homology"/>
<comment type="pathway">
    <text evidence="2 14">Pyrimidine metabolism; UMP biosynthesis via salvage pathway; UMP from uridine: step 1/1.</text>
</comment>
<keyword evidence="14" id="KW-0067">ATP-binding</keyword>
<dbReference type="OrthoDB" id="738517at2759"/>
<evidence type="ECO:0000256" key="6">
    <source>
        <dbReference type="ARBA" id="ARBA00022741"/>
    </source>
</evidence>
<feature type="region of interest" description="Disordered" evidence="16">
    <location>
        <begin position="511"/>
        <end position="532"/>
    </location>
</feature>
<dbReference type="InterPro" id="IPR013088">
    <property type="entry name" value="Znf_NHR/GATA"/>
</dbReference>
<evidence type="ECO:0000256" key="13">
    <source>
        <dbReference type="PROSITE-ProRule" id="PRU00094"/>
    </source>
</evidence>
<evidence type="ECO:0000256" key="11">
    <source>
        <dbReference type="ARBA" id="ARBA00023163"/>
    </source>
</evidence>
<evidence type="ECO:0000256" key="14">
    <source>
        <dbReference type="RuleBase" id="RU003825"/>
    </source>
</evidence>
<evidence type="ECO:0000256" key="15">
    <source>
        <dbReference type="SAM" id="Coils"/>
    </source>
</evidence>
<evidence type="ECO:0000259" key="17">
    <source>
        <dbReference type="PROSITE" id="PS50114"/>
    </source>
</evidence>
<keyword evidence="4 14" id="KW-0808">Transferase</keyword>
<evidence type="ECO:0000256" key="8">
    <source>
        <dbReference type="ARBA" id="ARBA00022777"/>
    </source>
</evidence>
<dbReference type="Proteomes" id="UP000503462">
    <property type="component" value="Chromosome 3"/>
</dbReference>
<dbReference type="InterPro" id="IPR000679">
    <property type="entry name" value="Znf_GATA"/>
</dbReference>
<dbReference type="InterPro" id="IPR029057">
    <property type="entry name" value="PRTase-like"/>
</dbReference>
<comment type="catalytic activity">
    <reaction evidence="14">
        <text>cytidine + ATP = CMP + ADP + H(+)</text>
        <dbReference type="Rhea" id="RHEA:24674"/>
        <dbReference type="ChEBI" id="CHEBI:15378"/>
        <dbReference type="ChEBI" id="CHEBI:17562"/>
        <dbReference type="ChEBI" id="CHEBI:30616"/>
        <dbReference type="ChEBI" id="CHEBI:60377"/>
        <dbReference type="ChEBI" id="CHEBI:456216"/>
        <dbReference type="EC" id="2.7.1.48"/>
    </reaction>
</comment>
<evidence type="ECO:0000256" key="10">
    <source>
        <dbReference type="ARBA" id="ARBA00023015"/>
    </source>
</evidence>
<evidence type="ECO:0000256" key="12">
    <source>
        <dbReference type="ARBA" id="ARBA00023242"/>
    </source>
</evidence>
<dbReference type="CDD" id="cd06223">
    <property type="entry name" value="PRTases_typeI"/>
    <property type="match status" value="1"/>
</dbReference>
<sequence length="800" mass="88270">MSVRHSGALSPTTASNVRQPFRPGKDFGGLQRAHYTPPWSDTSIIGIAGSSGSGKTSLALAIIRELSLPWVVILSMDSFYKPLTPEESAAAFRNEYDFDAPAAIDFDVLVERLRDIKAGKKADIPVYSFEKHARLEHTTNIYSPHVLILEGIFALHDQRVLDLLDLKIFAEADGDLCLSRRLLRDVRERGRDIEGCIKQWFGFVKPNFHKYVEPQKHVSDLIVPRSIDNKVAISMISDRIHKTLHEKSKSHQAELRRLGHAVEDAPMSSNVVVMDHTNQIRGINTLLMDPELSREDFIFYFDRLAVMLVEKASEVLNFQSLSIETPVPGLTYNGLSLAGIVSAVVVLRGGSALETGLKRVVPDCITGRVLIQTNYRTGEPELHYYSLSPDVAEHTNVLLIDAQMSSGGAALMAVRVLLDHGVKEDRIVFVTYMAGNQGLRRLMSVYSEIKVVVCRVVGDLENRWSPNCGTTKTPLWRRSPTGAVICNACGLYYKARHQMRPVGLKRTTAVVSASPRPPGQSHDRDTSPTSLLGGATYVSADQSTNGTCPGGGRCNGTGGHDGCNGCPAYNNRISKTAQVALRQSNDRLDANTTTTEPQSAGQPAPQTVIVACQNCGTTITPLWRRDEAGNAICNACGLYYKLHGQHRPVQMKKAEIKRRKRVVPANMQEGTPYDSTEVDPQMSNPIHPHPVDIMEPRTGPGPIPVDFTDAFRSRQAPHESHDHAIGTKRPYAATGPESDHYPHAQNMGFSAINAIDPSLPLREMPVNKEAKRAELQREADRMRQMLQEKERELAALGDEN</sequence>
<dbReference type="InterPro" id="IPR039355">
    <property type="entry name" value="Transcription_factor_GATA"/>
</dbReference>
<dbReference type="CDD" id="cd00202">
    <property type="entry name" value="ZnF_GATA"/>
    <property type="match status" value="2"/>
</dbReference>
<evidence type="ECO:0000256" key="3">
    <source>
        <dbReference type="ARBA" id="ARBA00004784"/>
    </source>
</evidence>
<keyword evidence="7 13" id="KW-0863">Zinc-finger</keyword>
<feature type="compositionally biased region" description="Polar residues" evidence="16">
    <location>
        <begin position="9"/>
        <end position="18"/>
    </location>
</feature>
<dbReference type="Gene3D" id="3.40.50.2020">
    <property type="match status" value="1"/>
</dbReference>
<reference evidence="18 19" key="1">
    <citation type="journal article" date="2016" name="Sci. Rep.">
        <title>Peltaster fructicola genome reveals evolution from an invasive phytopathogen to an ectophytic parasite.</title>
        <authorList>
            <person name="Xu C."/>
            <person name="Chen H."/>
            <person name="Gleason M.L."/>
            <person name="Xu J.R."/>
            <person name="Liu H."/>
            <person name="Zhang R."/>
            <person name="Sun G."/>
        </authorList>
    </citation>
    <scope>NUCLEOTIDE SEQUENCE [LARGE SCALE GENOMIC DNA]</scope>
    <source>
        <strain evidence="18 19">LNHT1506</strain>
    </source>
</reference>
<dbReference type="Gene3D" id="3.40.50.300">
    <property type="entry name" value="P-loop containing nucleotide triphosphate hydrolases"/>
    <property type="match status" value="1"/>
</dbReference>
<dbReference type="FunFam" id="3.40.50.300:FF:000339">
    <property type="entry name" value="Uridine kinase"/>
    <property type="match status" value="1"/>
</dbReference>
<dbReference type="EMBL" id="CP051141">
    <property type="protein sequence ID" value="QIW99564.1"/>
    <property type="molecule type" value="Genomic_DNA"/>
</dbReference>
<dbReference type="CDD" id="cd02023">
    <property type="entry name" value="UMPK"/>
    <property type="match status" value="1"/>
</dbReference>
<dbReference type="NCBIfam" id="TIGR00235">
    <property type="entry name" value="udk"/>
    <property type="match status" value="1"/>
</dbReference>
<dbReference type="SUPFAM" id="SSF52540">
    <property type="entry name" value="P-loop containing nucleoside triphosphate hydrolases"/>
    <property type="match status" value="1"/>
</dbReference>
<dbReference type="GO" id="GO:0045944">
    <property type="term" value="P:positive regulation of transcription by RNA polymerase II"/>
    <property type="evidence" value="ECO:0007669"/>
    <property type="project" value="TreeGrafter"/>
</dbReference>
<dbReference type="FunFam" id="3.30.50.10:FF:000007">
    <property type="entry name" value="Nitrogen regulatory AreA, N-terminal"/>
    <property type="match status" value="1"/>
</dbReference>
<comment type="catalytic activity">
    <reaction evidence="14">
        <text>uridine + ATP = UMP + ADP + H(+)</text>
        <dbReference type="Rhea" id="RHEA:16825"/>
        <dbReference type="ChEBI" id="CHEBI:15378"/>
        <dbReference type="ChEBI" id="CHEBI:16704"/>
        <dbReference type="ChEBI" id="CHEBI:30616"/>
        <dbReference type="ChEBI" id="CHEBI:57865"/>
        <dbReference type="ChEBI" id="CHEBI:456216"/>
        <dbReference type="EC" id="2.7.1.48"/>
    </reaction>
</comment>
<dbReference type="InterPro" id="IPR000764">
    <property type="entry name" value="Uridine_kinase-like"/>
</dbReference>
<keyword evidence="11" id="KW-0804">Transcription</keyword>
<dbReference type="GO" id="GO:0005524">
    <property type="term" value="F:ATP binding"/>
    <property type="evidence" value="ECO:0007669"/>
    <property type="project" value="UniProtKB-KW"/>
</dbReference>
<evidence type="ECO:0000256" key="2">
    <source>
        <dbReference type="ARBA" id="ARBA00004690"/>
    </source>
</evidence>
<dbReference type="PANTHER" id="PTHR10071">
    <property type="entry name" value="TRANSCRIPTION FACTOR GATA FAMILY MEMBER"/>
    <property type="match status" value="1"/>
</dbReference>
<feature type="region of interest" description="Disordered" evidence="16">
    <location>
        <begin position="714"/>
        <end position="744"/>
    </location>
</feature>
<dbReference type="UniPathway" id="UPA00574">
    <property type="reaction ID" value="UER00637"/>
</dbReference>
<evidence type="ECO:0000256" key="4">
    <source>
        <dbReference type="ARBA" id="ARBA00022679"/>
    </source>
</evidence>
<feature type="region of interest" description="Disordered" evidence="16">
    <location>
        <begin position="1"/>
        <end position="32"/>
    </location>
</feature>
<feature type="coiled-coil region" evidence="15">
    <location>
        <begin position="768"/>
        <end position="799"/>
    </location>
</feature>
<comment type="similarity">
    <text evidence="14">Belongs to the uridine kinase family.</text>
</comment>
<dbReference type="Pfam" id="PF00320">
    <property type="entry name" value="GATA"/>
    <property type="match status" value="2"/>
</dbReference>
<keyword evidence="9" id="KW-0862">Zinc</keyword>
<dbReference type="GO" id="GO:0044206">
    <property type="term" value="P:UMP salvage"/>
    <property type="evidence" value="ECO:0007669"/>
    <property type="project" value="UniProtKB-UniPathway"/>
</dbReference>
<dbReference type="PROSITE" id="PS50114">
    <property type="entry name" value="GATA_ZN_FINGER_2"/>
    <property type="match status" value="2"/>
</dbReference>
<dbReference type="SUPFAM" id="SSF57716">
    <property type="entry name" value="Glucocorticoid receptor-like (DNA-binding domain)"/>
    <property type="match status" value="2"/>
</dbReference>
<feature type="domain" description="GATA-type" evidence="17">
    <location>
        <begin position="612"/>
        <end position="659"/>
    </location>
</feature>
<dbReference type="UniPathway" id="UPA00579">
    <property type="reaction ID" value="UER00640"/>
</dbReference>
<dbReference type="SMART" id="SM00382">
    <property type="entry name" value="AAA"/>
    <property type="match status" value="1"/>
</dbReference>
<dbReference type="Pfam" id="PF14681">
    <property type="entry name" value="UPRTase"/>
    <property type="match status" value="1"/>
</dbReference>
<feature type="compositionally biased region" description="Basic and acidic residues" evidence="16">
    <location>
        <begin position="714"/>
        <end position="725"/>
    </location>
</feature>
<evidence type="ECO:0000313" key="18">
    <source>
        <dbReference type="EMBL" id="QIW99564.1"/>
    </source>
</evidence>
<comment type="pathway">
    <text evidence="3 14">Pyrimidine metabolism; CTP biosynthesis via salvage pathway; CTP from cytidine: step 1/3.</text>
</comment>
<dbReference type="GO" id="GO:0005634">
    <property type="term" value="C:nucleus"/>
    <property type="evidence" value="ECO:0007669"/>
    <property type="project" value="UniProtKB-SubCell"/>
</dbReference>